<name>A0A7C4AS53_9BACT</name>
<dbReference type="PROSITE" id="PS00455">
    <property type="entry name" value="AMP_BINDING"/>
    <property type="match status" value="1"/>
</dbReference>
<dbReference type="PRINTS" id="PR00154">
    <property type="entry name" value="AMPBINDING"/>
</dbReference>
<dbReference type="Pfam" id="PF23562">
    <property type="entry name" value="AMP-binding_C_3"/>
    <property type="match status" value="1"/>
</dbReference>
<dbReference type="InterPro" id="IPR000873">
    <property type="entry name" value="AMP-dep_synth/lig_dom"/>
</dbReference>
<dbReference type="AlphaFoldDB" id="A0A7C4AS53"/>
<keyword evidence="1 6" id="KW-0436">Ligase</keyword>
<organism evidence="6">
    <name type="scientific">Desulfomonile tiedjei</name>
    <dbReference type="NCBI Taxonomy" id="2358"/>
    <lineage>
        <taxon>Bacteria</taxon>
        <taxon>Pseudomonadati</taxon>
        <taxon>Thermodesulfobacteriota</taxon>
        <taxon>Desulfomonilia</taxon>
        <taxon>Desulfomonilales</taxon>
        <taxon>Desulfomonilaceae</taxon>
        <taxon>Desulfomonile</taxon>
    </lineage>
</organism>
<feature type="domain" description="AMP-dependent synthetase/ligase" evidence="5">
    <location>
        <begin position="12"/>
        <end position="428"/>
    </location>
</feature>
<dbReference type="SUPFAM" id="SSF56801">
    <property type="entry name" value="Acetyl-CoA synthetase-like"/>
    <property type="match status" value="1"/>
</dbReference>
<accession>A0A7C4AS53</accession>
<keyword evidence="3" id="KW-0443">Lipid metabolism</keyword>
<protein>
    <submittedName>
        <fullName evidence="6">Long-chain fatty acid--CoA ligase</fullName>
    </submittedName>
</protein>
<dbReference type="PANTHER" id="PTHR43272">
    <property type="entry name" value="LONG-CHAIN-FATTY-ACID--COA LIGASE"/>
    <property type="match status" value="1"/>
</dbReference>
<sequence length="599" mass="67551">MAEAPSTFPELFFRQVANKGDATALRHKEYGIWKRISWRQYGDMVVEVAAGLLAFGLTRGDKVAILGDNCPEWLVCHIATMTVGGVTCGVYPTSAPEQIAYVVGHSESKLLFVENEEQVDKVLQILPDLKVTTVVVWDPKGLWGFSHPGIIFYDEFLAKAREKLRDEPRCVEEALQQVQPDDTAMIIYTSGTTGRPKGAMISHRNILGITESFMSVNQATDADEMVSYLPLAHIYENLMSLFQAVWAGGTVNFVESMDTLAQNLREVSPTIFASVPRIWEKFASMIEIRMSDSTPLKKALYRLSVLVGMKYVRTPKGSGARFLWSLAYWPLYWLVLCHLKRQLGFERIRWAVCAAAPASPELFEFYNALGIPLREGYGQTESTGVIALQRIDRPRWGYVGEPVDAMEVKIADDGEILVKGVGVFQGYFKDPELTAATIKDGWLYTGDVGAMDDGFLKIMDRKKDILITAGGKNITPAFIENKLKFSPYIQDAVVIGERRKYLVALILIDEDNVTKYAQDNRIPFTTFADLTKNPDINKLIEQEVSKVNKTLSQVESIKKFALLPRRFYEEDGDVTPTKKVKRRFLEQRYADLIESLYKH</sequence>
<evidence type="ECO:0000256" key="1">
    <source>
        <dbReference type="ARBA" id="ARBA00022598"/>
    </source>
</evidence>
<dbReference type="PANTHER" id="PTHR43272:SF32">
    <property type="entry name" value="AMP-DEPENDENT SYNTHETASE_LIGASE DOMAIN-CONTAINING PROTEIN"/>
    <property type="match status" value="1"/>
</dbReference>
<dbReference type="GO" id="GO:0016020">
    <property type="term" value="C:membrane"/>
    <property type="evidence" value="ECO:0007669"/>
    <property type="project" value="TreeGrafter"/>
</dbReference>
<evidence type="ECO:0000256" key="3">
    <source>
        <dbReference type="ARBA" id="ARBA00023098"/>
    </source>
</evidence>
<dbReference type="Gene3D" id="3.30.300.30">
    <property type="match status" value="1"/>
</dbReference>
<evidence type="ECO:0000256" key="2">
    <source>
        <dbReference type="ARBA" id="ARBA00022832"/>
    </source>
</evidence>
<dbReference type="Pfam" id="PF00501">
    <property type="entry name" value="AMP-binding"/>
    <property type="match status" value="1"/>
</dbReference>
<dbReference type="InterPro" id="IPR020845">
    <property type="entry name" value="AMP-binding_CS"/>
</dbReference>
<dbReference type="GO" id="GO:0004467">
    <property type="term" value="F:long-chain fatty acid-CoA ligase activity"/>
    <property type="evidence" value="ECO:0007669"/>
    <property type="project" value="UniProtKB-EC"/>
</dbReference>
<dbReference type="Gene3D" id="3.40.50.12780">
    <property type="entry name" value="N-terminal domain of ligase-like"/>
    <property type="match status" value="1"/>
</dbReference>
<reference evidence="6" key="1">
    <citation type="journal article" date="2020" name="mSystems">
        <title>Genome- and Community-Level Interaction Insights into Carbon Utilization and Element Cycling Functions of Hydrothermarchaeota in Hydrothermal Sediment.</title>
        <authorList>
            <person name="Zhou Z."/>
            <person name="Liu Y."/>
            <person name="Xu W."/>
            <person name="Pan J."/>
            <person name="Luo Z.H."/>
            <person name="Li M."/>
        </authorList>
    </citation>
    <scope>NUCLEOTIDE SEQUENCE [LARGE SCALE GENOMIC DNA]</scope>
    <source>
        <strain evidence="6">SpSt-769</strain>
    </source>
</reference>
<proteinExistence type="predicted"/>
<evidence type="ECO:0000256" key="4">
    <source>
        <dbReference type="ARBA" id="ARBA00024484"/>
    </source>
</evidence>
<dbReference type="InterPro" id="IPR020459">
    <property type="entry name" value="AMP-binding"/>
</dbReference>
<dbReference type="InterPro" id="IPR045851">
    <property type="entry name" value="AMP-bd_C_sf"/>
</dbReference>
<dbReference type="EMBL" id="DTGT01000237">
    <property type="protein sequence ID" value="HGH61123.1"/>
    <property type="molecule type" value="Genomic_DNA"/>
</dbReference>
<comment type="caution">
    <text evidence="6">The sequence shown here is derived from an EMBL/GenBank/DDBJ whole genome shotgun (WGS) entry which is preliminary data.</text>
</comment>
<comment type="catalytic activity">
    <reaction evidence="4">
        <text>a long-chain fatty acid + ATP + CoA = a long-chain fatty acyl-CoA + AMP + diphosphate</text>
        <dbReference type="Rhea" id="RHEA:15421"/>
        <dbReference type="ChEBI" id="CHEBI:30616"/>
        <dbReference type="ChEBI" id="CHEBI:33019"/>
        <dbReference type="ChEBI" id="CHEBI:57287"/>
        <dbReference type="ChEBI" id="CHEBI:57560"/>
        <dbReference type="ChEBI" id="CHEBI:83139"/>
        <dbReference type="ChEBI" id="CHEBI:456215"/>
        <dbReference type="EC" id="6.2.1.3"/>
    </reaction>
    <physiologicalReaction direction="left-to-right" evidence="4">
        <dbReference type="Rhea" id="RHEA:15422"/>
    </physiologicalReaction>
</comment>
<dbReference type="InterPro" id="IPR042099">
    <property type="entry name" value="ANL_N_sf"/>
</dbReference>
<gene>
    <name evidence="6" type="ORF">ENV54_07490</name>
</gene>
<evidence type="ECO:0000313" key="6">
    <source>
        <dbReference type="EMBL" id="HGH61123.1"/>
    </source>
</evidence>
<evidence type="ECO:0000259" key="5">
    <source>
        <dbReference type="Pfam" id="PF00501"/>
    </source>
</evidence>
<keyword evidence="2" id="KW-0276">Fatty acid metabolism</keyword>